<dbReference type="PROSITE" id="PS50109">
    <property type="entry name" value="HIS_KIN"/>
    <property type="match status" value="1"/>
</dbReference>
<comment type="caution">
    <text evidence="18">The sequence shown here is derived from an EMBL/GenBank/DDBJ whole genome shotgun (WGS) entry which is preliminary data.</text>
</comment>
<dbReference type="InterPro" id="IPR036890">
    <property type="entry name" value="HATPase_C_sf"/>
</dbReference>
<keyword evidence="13 15" id="KW-0472">Membrane</keyword>
<dbReference type="Gene3D" id="6.10.340.10">
    <property type="match status" value="1"/>
</dbReference>
<evidence type="ECO:0000256" key="3">
    <source>
        <dbReference type="ARBA" id="ARBA00012438"/>
    </source>
</evidence>
<dbReference type="InterPro" id="IPR005467">
    <property type="entry name" value="His_kinase_dom"/>
</dbReference>
<evidence type="ECO:0000256" key="13">
    <source>
        <dbReference type="ARBA" id="ARBA00023136"/>
    </source>
</evidence>
<dbReference type="GO" id="GO:0005886">
    <property type="term" value="C:plasma membrane"/>
    <property type="evidence" value="ECO:0007669"/>
    <property type="project" value="UniProtKB-SubCell"/>
</dbReference>
<dbReference type="Gene3D" id="3.30.565.10">
    <property type="entry name" value="Histidine kinase-like ATPase, C-terminal domain"/>
    <property type="match status" value="1"/>
</dbReference>
<dbReference type="RefSeq" id="WP_126767156.1">
    <property type="nucleotide sequence ID" value="NZ_PIPJ01000004.1"/>
</dbReference>
<dbReference type="CDD" id="cd00082">
    <property type="entry name" value="HisKA"/>
    <property type="match status" value="1"/>
</dbReference>
<evidence type="ECO:0000256" key="5">
    <source>
        <dbReference type="ARBA" id="ARBA00022553"/>
    </source>
</evidence>
<accession>A0A432VWF2</accession>
<dbReference type="InterPro" id="IPR003660">
    <property type="entry name" value="HAMP_dom"/>
</dbReference>
<evidence type="ECO:0000256" key="7">
    <source>
        <dbReference type="ARBA" id="ARBA00022692"/>
    </source>
</evidence>
<comment type="subcellular location">
    <subcellularLocation>
        <location evidence="2">Cell membrane</location>
        <topology evidence="2">Multi-pass membrane protein</topology>
    </subcellularLocation>
</comment>
<dbReference type="GO" id="GO:0005524">
    <property type="term" value="F:ATP binding"/>
    <property type="evidence" value="ECO:0007669"/>
    <property type="project" value="UniProtKB-KW"/>
</dbReference>
<keyword evidence="10" id="KW-0067">ATP-binding</keyword>
<dbReference type="InterPro" id="IPR050398">
    <property type="entry name" value="HssS/ArlS-like"/>
</dbReference>
<dbReference type="SUPFAM" id="SSF47384">
    <property type="entry name" value="Homodimeric domain of signal transducing histidine kinase"/>
    <property type="match status" value="1"/>
</dbReference>
<dbReference type="SUPFAM" id="SSF55874">
    <property type="entry name" value="ATPase domain of HSP90 chaperone/DNA topoisomerase II/histidine kinase"/>
    <property type="match status" value="1"/>
</dbReference>
<dbReference type="EC" id="2.7.13.3" evidence="3"/>
<dbReference type="SUPFAM" id="SSF158472">
    <property type="entry name" value="HAMP domain-like"/>
    <property type="match status" value="1"/>
</dbReference>
<evidence type="ECO:0000256" key="4">
    <source>
        <dbReference type="ARBA" id="ARBA00022475"/>
    </source>
</evidence>
<evidence type="ECO:0000256" key="10">
    <source>
        <dbReference type="ARBA" id="ARBA00022840"/>
    </source>
</evidence>
<dbReference type="CDD" id="cd06225">
    <property type="entry name" value="HAMP"/>
    <property type="match status" value="1"/>
</dbReference>
<dbReference type="Proteomes" id="UP000288395">
    <property type="component" value="Unassembled WGS sequence"/>
</dbReference>
<keyword evidence="19" id="KW-1185">Reference proteome</keyword>
<keyword evidence="7 15" id="KW-0812">Transmembrane</keyword>
<dbReference type="PRINTS" id="PR00344">
    <property type="entry name" value="BCTRLSENSOR"/>
</dbReference>
<evidence type="ECO:0000256" key="11">
    <source>
        <dbReference type="ARBA" id="ARBA00022989"/>
    </source>
</evidence>
<evidence type="ECO:0000256" key="15">
    <source>
        <dbReference type="SAM" id="Phobius"/>
    </source>
</evidence>
<organism evidence="18 19">
    <name type="scientific">Aliidiomarina iranensis</name>
    <dbReference type="NCBI Taxonomy" id="1434071"/>
    <lineage>
        <taxon>Bacteria</taxon>
        <taxon>Pseudomonadati</taxon>
        <taxon>Pseudomonadota</taxon>
        <taxon>Gammaproteobacteria</taxon>
        <taxon>Alteromonadales</taxon>
        <taxon>Idiomarinaceae</taxon>
        <taxon>Aliidiomarina</taxon>
    </lineage>
</organism>
<dbReference type="PANTHER" id="PTHR45528">
    <property type="entry name" value="SENSOR HISTIDINE KINASE CPXA"/>
    <property type="match status" value="1"/>
</dbReference>
<dbReference type="SMART" id="SM00304">
    <property type="entry name" value="HAMP"/>
    <property type="match status" value="1"/>
</dbReference>
<keyword evidence="4" id="KW-1003">Cell membrane</keyword>
<dbReference type="SMART" id="SM00388">
    <property type="entry name" value="HisKA"/>
    <property type="match status" value="1"/>
</dbReference>
<dbReference type="Pfam" id="PF00512">
    <property type="entry name" value="HisKA"/>
    <property type="match status" value="1"/>
</dbReference>
<evidence type="ECO:0000256" key="6">
    <source>
        <dbReference type="ARBA" id="ARBA00022679"/>
    </source>
</evidence>
<reference evidence="19" key="1">
    <citation type="journal article" date="2018" name="Front. Microbiol.">
        <title>Genome-Based Analysis Reveals the Taxonomy and Diversity of the Family Idiomarinaceae.</title>
        <authorList>
            <person name="Liu Y."/>
            <person name="Lai Q."/>
            <person name="Shao Z."/>
        </authorList>
    </citation>
    <scope>NUCLEOTIDE SEQUENCE [LARGE SCALE GENOMIC DNA]</scope>
    <source>
        <strain evidence="19">GBPy7</strain>
    </source>
</reference>
<dbReference type="PANTHER" id="PTHR45528:SF1">
    <property type="entry name" value="SENSOR HISTIDINE KINASE CPXA"/>
    <property type="match status" value="1"/>
</dbReference>
<feature type="coiled-coil region" evidence="14">
    <location>
        <begin position="76"/>
        <end position="137"/>
    </location>
</feature>
<dbReference type="Pfam" id="PF00672">
    <property type="entry name" value="HAMP"/>
    <property type="match status" value="1"/>
</dbReference>
<name>A0A432VWF2_9GAMM</name>
<evidence type="ECO:0000313" key="19">
    <source>
        <dbReference type="Proteomes" id="UP000288395"/>
    </source>
</evidence>
<dbReference type="InterPro" id="IPR036097">
    <property type="entry name" value="HisK_dim/P_sf"/>
</dbReference>
<keyword evidence="9" id="KW-0418">Kinase</keyword>
<evidence type="ECO:0000313" key="18">
    <source>
        <dbReference type="EMBL" id="RUO20906.1"/>
    </source>
</evidence>
<dbReference type="Pfam" id="PF02518">
    <property type="entry name" value="HATPase_c"/>
    <property type="match status" value="1"/>
</dbReference>
<evidence type="ECO:0000259" key="16">
    <source>
        <dbReference type="PROSITE" id="PS50109"/>
    </source>
</evidence>
<evidence type="ECO:0000256" key="2">
    <source>
        <dbReference type="ARBA" id="ARBA00004651"/>
    </source>
</evidence>
<dbReference type="InterPro" id="IPR003661">
    <property type="entry name" value="HisK_dim/P_dom"/>
</dbReference>
<gene>
    <name evidence="18" type="ORF">CWE08_07330</name>
</gene>
<dbReference type="EMBL" id="PIPJ01000004">
    <property type="protein sequence ID" value="RUO20906.1"/>
    <property type="molecule type" value="Genomic_DNA"/>
</dbReference>
<comment type="catalytic activity">
    <reaction evidence="1">
        <text>ATP + protein L-histidine = ADP + protein N-phospho-L-histidine.</text>
        <dbReference type="EC" id="2.7.13.3"/>
    </reaction>
</comment>
<keyword evidence="6" id="KW-0808">Transferase</keyword>
<sequence>MYQRKLIVAFSVFLLLAIAEAIAVYWAFQTTAYHTERSRAAQQMLTHMVQFRAEAKRLQIWLANSIIANHDETYPQDELFERMSVQLREIEQLNENVFLNSRYDSDTAFALRVNEKSENLREKISALKETLQEREATSMQTDSERWQTLVALVDEYAGFDISSLVSESINLHTEKSVEAEQDAKAINNLLDLNLILFSVISLLLFFGLSWYLTRHFSASVKQLTEGTERIEAGNFDQPIPEQGSREFAQLAQSFNKMANSLLHLLREQKTLQNATEDKVIERTAQLQHVVNQLHEAEERQKGFISEITHELRTPTTIILGESELALRGGQSTENRASFERILDCCHTLRSRIDDLIMLSKGQHALVSVTLQQTSVAAVYQQLVAQVLLQTAHHQVSLDYARQAPPPPAHLHNTFLLVDNAKLDLAFRILIENAIQYQENDLYLGLRCEWQNTAVKLQVIDRGIGLNEADKTCLFTRHQRGAKAMELRPNGLGLGLCIAKSIIDAHDGTLTLEANEPRGVIAQISLPLFDNESSET</sequence>
<keyword evidence="12" id="KW-0902">Two-component regulatory system</keyword>
<dbReference type="OrthoDB" id="9809766at2"/>
<protein>
    <recommendedName>
        <fullName evidence="3">histidine kinase</fullName>
        <ecNumber evidence="3">2.7.13.3</ecNumber>
    </recommendedName>
</protein>
<evidence type="ECO:0000256" key="9">
    <source>
        <dbReference type="ARBA" id="ARBA00022777"/>
    </source>
</evidence>
<evidence type="ECO:0000259" key="17">
    <source>
        <dbReference type="PROSITE" id="PS50885"/>
    </source>
</evidence>
<feature type="transmembrane region" description="Helical" evidence="15">
    <location>
        <begin position="194"/>
        <end position="213"/>
    </location>
</feature>
<feature type="domain" description="Histidine kinase" evidence="16">
    <location>
        <begin position="306"/>
        <end position="529"/>
    </location>
</feature>
<evidence type="ECO:0000256" key="1">
    <source>
        <dbReference type="ARBA" id="ARBA00000085"/>
    </source>
</evidence>
<dbReference type="SMART" id="SM00387">
    <property type="entry name" value="HATPase_c"/>
    <property type="match status" value="1"/>
</dbReference>
<dbReference type="AlphaFoldDB" id="A0A432VWF2"/>
<dbReference type="InterPro" id="IPR004358">
    <property type="entry name" value="Sig_transdc_His_kin-like_C"/>
</dbReference>
<proteinExistence type="predicted"/>
<dbReference type="GO" id="GO:0000155">
    <property type="term" value="F:phosphorelay sensor kinase activity"/>
    <property type="evidence" value="ECO:0007669"/>
    <property type="project" value="InterPro"/>
</dbReference>
<evidence type="ECO:0000256" key="12">
    <source>
        <dbReference type="ARBA" id="ARBA00023012"/>
    </source>
</evidence>
<keyword evidence="14" id="KW-0175">Coiled coil</keyword>
<keyword evidence="8" id="KW-0547">Nucleotide-binding</keyword>
<evidence type="ECO:0000256" key="14">
    <source>
        <dbReference type="SAM" id="Coils"/>
    </source>
</evidence>
<evidence type="ECO:0000256" key="8">
    <source>
        <dbReference type="ARBA" id="ARBA00022741"/>
    </source>
</evidence>
<keyword evidence="11 15" id="KW-1133">Transmembrane helix</keyword>
<dbReference type="PROSITE" id="PS50885">
    <property type="entry name" value="HAMP"/>
    <property type="match status" value="1"/>
</dbReference>
<dbReference type="Gene3D" id="1.10.287.130">
    <property type="match status" value="1"/>
</dbReference>
<keyword evidence="5" id="KW-0597">Phosphoprotein</keyword>
<dbReference type="InterPro" id="IPR003594">
    <property type="entry name" value="HATPase_dom"/>
</dbReference>
<feature type="domain" description="HAMP" evidence="17">
    <location>
        <begin position="214"/>
        <end position="266"/>
    </location>
</feature>